<name>A0A428P7Q9_9HYPO</name>
<evidence type="ECO:0000313" key="2">
    <source>
        <dbReference type="Proteomes" id="UP000288168"/>
    </source>
</evidence>
<proteinExistence type="predicted"/>
<comment type="caution">
    <text evidence="1">The sequence shown here is derived from an EMBL/GenBank/DDBJ whole genome shotgun (WGS) entry which is preliminary data.</text>
</comment>
<reference evidence="1 2" key="1">
    <citation type="submission" date="2017-06" db="EMBL/GenBank/DDBJ databases">
        <title>Comparative genomic analysis of Ambrosia Fusariam Clade fungi.</title>
        <authorList>
            <person name="Stajich J.E."/>
            <person name="Carrillo J."/>
            <person name="Kijimoto T."/>
            <person name="Eskalen A."/>
            <person name="O'Donnell K."/>
            <person name="Kasson M."/>
        </authorList>
    </citation>
    <scope>NUCLEOTIDE SEQUENCE [LARGE SCALE GENOMIC DNA]</scope>
    <source>
        <strain evidence="1 2">NRRL62584</strain>
    </source>
</reference>
<accession>A0A428P7Q9</accession>
<dbReference type="EMBL" id="NKCI01000186">
    <property type="protein sequence ID" value="RSL49055.1"/>
    <property type="molecule type" value="Genomic_DNA"/>
</dbReference>
<keyword evidence="2" id="KW-1185">Reference proteome</keyword>
<gene>
    <name evidence="1" type="ORF">CEP54_012623</name>
</gene>
<dbReference type="Proteomes" id="UP000288168">
    <property type="component" value="Unassembled WGS sequence"/>
</dbReference>
<evidence type="ECO:0000313" key="1">
    <source>
        <dbReference type="EMBL" id="RSL49055.1"/>
    </source>
</evidence>
<dbReference type="AlphaFoldDB" id="A0A428P7Q9"/>
<sequence length="78" mass="8732">MQSRELEARDCIGDDADCVKLCLSARVLRFLHKPVLVIAWLRVVVKDIEATDGNSVTSTCFIGYPGFNYDKEHISNTS</sequence>
<protein>
    <submittedName>
        <fullName evidence="1">Uncharacterized protein</fullName>
    </submittedName>
</protein>
<organism evidence="1 2">
    <name type="scientific">Fusarium duplospermum</name>
    <dbReference type="NCBI Taxonomy" id="1325734"/>
    <lineage>
        <taxon>Eukaryota</taxon>
        <taxon>Fungi</taxon>
        <taxon>Dikarya</taxon>
        <taxon>Ascomycota</taxon>
        <taxon>Pezizomycotina</taxon>
        <taxon>Sordariomycetes</taxon>
        <taxon>Hypocreomycetidae</taxon>
        <taxon>Hypocreales</taxon>
        <taxon>Nectriaceae</taxon>
        <taxon>Fusarium</taxon>
        <taxon>Fusarium solani species complex</taxon>
    </lineage>
</organism>